<keyword evidence="5" id="KW-1185">Reference proteome</keyword>
<evidence type="ECO:0000256" key="2">
    <source>
        <dbReference type="ARBA" id="ARBA00022679"/>
    </source>
</evidence>
<dbReference type="EMBL" id="JBHTLP010000008">
    <property type="protein sequence ID" value="MFD1142139.1"/>
    <property type="molecule type" value="Genomic_DNA"/>
</dbReference>
<dbReference type="PANTHER" id="PTHR12526">
    <property type="entry name" value="GLYCOSYLTRANSFERASE"/>
    <property type="match status" value="1"/>
</dbReference>
<dbReference type="Gene3D" id="3.40.50.2000">
    <property type="entry name" value="Glycogen Phosphorylase B"/>
    <property type="match status" value="1"/>
</dbReference>
<organism evidence="4 5">
    <name type="scientific">Larkinella insperata</name>
    <dbReference type="NCBI Taxonomy" id="332158"/>
    <lineage>
        <taxon>Bacteria</taxon>
        <taxon>Pseudomonadati</taxon>
        <taxon>Bacteroidota</taxon>
        <taxon>Cytophagia</taxon>
        <taxon>Cytophagales</taxon>
        <taxon>Spirosomataceae</taxon>
        <taxon>Larkinella</taxon>
    </lineage>
</organism>
<dbReference type="EC" id="2.4.-.-" evidence="4"/>
<dbReference type="GO" id="GO:0016757">
    <property type="term" value="F:glycosyltransferase activity"/>
    <property type="evidence" value="ECO:0007669"/>
    <property type="project" value="UniProtKB-KW"/>
</dbReference>
<keyword evidence="1 4" id="KW-0328">Glycosyltransferase</keyword>
<dbReference type="PANTHER" id="PTHR12526:SF629">
    <property type="entry name" value="TEICHURONIC ACID BIOSYNTHESIS GLYCOSYLTRANSFERASE TUAH-RELATED"/>
    <property type="match status" value="1"/>
</dbReference>
<evidence type="ECO:0000259" key="3">
    <source>
        <dbReference type="Pfam" id="PF00534"/>
    </source>
</evidence>
<evidence type="ECO:0000256" key="1">
    <source>
        <dbReference type="ARBA" id="ARBA00022676"/>
    </source>
</evidence>
<dbReference type="Pfam" id="PF00534">
    <property type="entry name" value="Glycos_transf_1"/>
    <property type="match status" value="1"/>
</dbReference>
<keyword evidence="2 4" id="KW-0808">Transferase</keyword>
<reference evidence="5" key="1">
    <citation type="journal article" date="2019" name="Int. J. Syst. Evol. Microbiol.">
        <title>The Global Catalogue of Microorganisms (GCM) 10K type strain sequencing project: providing services to taxonomists for standard genome sequencing and annotation.</title>
        <authorList>
            <consortium name="The Broad Institute Genomics Platform"/>
            <consortium name="The Broad Institute Genome Sequencing Center for Infectious Disease"/>
            <person name="Wu L."/>
            <person name="Ma J."/>
        </authorList>
    </citation>
    <scope>NUCLEOTIDE SEQUENCE [LARGE SCALE GENOMIC DNA]</scope>
    <source>
        <strain evidence="5">CCUG 55608</strain>
    </source>
</reference>
<feature type="domain" description="Glycosyl transferase family 1" evidence="3">
    <location>
        <begin position="175"/>
        <end position="348"/>
    </location>
</feature>
<proteinExistence type="predicted"/>
<protein>
    <submittedName>
        <fullName evidence="4">Glycosyltransferase</fullName>
        <ecNumber evidence="4">2.4.-.-</ecNumber>
    </submittedName>
</protein>
<dbReference type="Proteomes" id="UP001597116">
    <property type="component" value="Unassembled WGS sequence"/>
</dbReference>
<accession>A0ABW3QJA3</accession>
<comment type="caution">
    <text evidence="4">The sequence shown here is derived from an EMBL/GenBank/DDBJ whole genome shotgun (WGS) entry which is preliminary data.</text>
</comment>
<sequence>MPRQRVLHVSTIHPTYDPRIVYKYFPTLTGAYEVYCALPKPDATVAPAVRFIKLPHFRRVVLRFLITCPVILWKTLRLRPVLVHVYSSEFLPFAYVYRLLGAAVIYEVQENLHKKIHLKKQNRGWLLQQAFRFFDRLAWRHFSLIFTEHGYLTTYTNLVKPQAVIYNYPVLPFMEAFRRPYRKLADPIEFFYIGLLSFDRAIETLLEGLVLLKTDYPDFKVHLFGRCTFTQAELENIPAYHKLGENLIFYGYTDQAKALAYAAKSVCGLALLKPVGDYPESYTTKMFEYMALGLPVITANFQLYRDVVEKHACGFCIDPTDPRVFADRMRYLIEHPQQAQEMGQRGRRATESTYNWTTEEAKLMDLYQKVIAH</sequence>
<dbReference type="RefSeq" id="WP_265992638.1">
    <property type="nucleotide sequence ID" value="NZ_CP110973.1"/>
</dbReference>
<name>A0ABW3QJA3_9BACT</name>
<dbReference type="SUPFAM" id="SSF53756">
    <property type="entry name" value="UDP-Glycosyltransferase/glycogen phosphorylase"/>
    <property type="match status" value="1"/>
</dbReference>
<evidence type="ECO:0000313" key="4">
    <source>
        <dbReference type="EMBL" id="MFD1142139.1"/>
    </source>
</evidence>
<gene>
    <name evidence="4" type="ORF">ACFQ4C_13515</name>
</gene>
<evidence type="ECO:0000313" key="5">
    <source>
        <dbReference type="Proteomes" id="UP001597116"/>
    </source>
</evidence>
<dbReference type="InterPro" id="IPR001296">
    <property type="entry name" value="Glyco_trans_1"/>
</dbReference>